<keyword evidence="2" id="KW-1003">Cell membrane</keyword>
<keyword evidence="3 4" id="KW-0472">Membrane</keyword>
<sequence length="565" mass="62295">MAPRQMRTPPGNGPLQQQLRLYSGLILFVFASTHFLNHALGNISLDWMQKGQELRLIVWWSWPGTVALYGALAVHVGLALWRIAARRTFRMPVWEAIQILLGLSIPYLLIRHIYMTRGAAEVYHAHMDYQHELSVLWPGSGVTQSLLLMLVWLHGCVGIHFWLRLKPWYPRWSGILLTLAAAVPVLSLTGWINGARRLVLEGQYQLKVTAEQTAQLQVYTDISRAAFFSLLLLVLVISLVRQLAPAGRKAFTVHYLGEKTVRARPGPTLLEISRMRGVPVMSVCGGRARCSTCRTLIVSGNAELHAPGETEAHVLERIHAGKNVRLACQIRPETDLVVRPLLHGGTAIPREGLQDRYRWGTEQPVAVMFVDLRGFTALSEGRLPFDVVFILNRYVDSVVRVIRSHNGMIDKVMGDGIMALFGIESTLEQGSRDALQAIVSLSAELKHVNRDLASQLSGPLRIAVGLHGGPAILGRIGLDGRNGVASDLTALGDVVNVASRLEGVAKEHNATCAVSRDILDASGLWLEPLRPFHQVPIRGRKEPLEVACVENLALLQRAIAGNKAA</sequence>
<feature type="transmembrane region" description="Helical" evidence="4">
    <location>
        <begin position="142"/>
        <end position="163"/>
    </location>
</feature>
<dbReference type="GO" id="GO:0006171">
    <property type="term" value="P:cAMP biosynthetic process"/>
    <property type="evidence" value="ECO:0007669"/>
    <property type="project" value="TreeGrafter"/>
</dbReference>
<dbReference type="InterPro" id="IPR036010">
    <property type="entry name" value="2Fe-2S_ferredoxin-like_sf"/>
</dbReference>
<evidence type="ECO:0000256" key="4">
    <source>
        <dbReference type="SAM" id="Phobius"/>
    </source>
</evidence>
<protein>
    <submittedName>
        <fullName evidence="7">Adenylate cyclase, class 3</fullName>
    </submittedName>
</protein>
<dbReference type="PROSITE" id="PS50125">
    <property type="entry name" value="GUANYLATE_CYCLASE_2"/>
    <property type="match status" value="1"/>
</dbReference>
<dbReference type="SUPFAM" id="SSF81343">
    <property type="entry name" value="Fumarate reductase respiratory complex transmembrane subunits"/>
    <property type="match status" value="1"/>
</dbReference>
<evidence type="ECO:0000259" key="5">
    <source>
        <dbReference type="PROSITE" id="PS50125"/>
    </source>
</evidence>
<dbReference type="EMBL" id="CYHE01000007">
    <property type="protein sequence ID" value="CUA97311.1"/>
    <property type="molecule type" value="Genomic_DNA"/>
</dbReference>
<dbReference type="PROSITE" id="PS51085">
    <property type="entry name" value="2FE2S_FER_2"/>
    <property type="match status" value="1"/>
</dbReference>
<keyword evidence="8" id="KW-1185">Reference proteome</keyword>
<evidence type="ECO:0000256" key="1">
    <source>
        <dbReference type="ARBA" id="ARBA00004651"/>
    </source>
</evidence>
<dbReference type="Gene3D" id="3.30.70.1230">
    <property type="entry name" value="Nucleotide cyclase"/>
    <property type="match status" value="1"/>
</dbReference>
<dbReference type="Pfam" id="PF00211">
    <property type="entry name" value="Guanylate_cyc"/>
    <property type="match status" value="1"/>
</dbReference>
<feature type="transmembrane region" description="Helical" evidence="4">
    <location>
        <begin position="60"/>
        <end position="81"/>
    </location>
</feature>
<dbReference type="CDD" id="cd07302">
    <property type="entry name" value="CHD"/>
    <property type="match status" value="1"/>
</dbReference>
<dbReference type="InterPro" id="IPR034804">
    <property type="entry name" value="SQR/QFR_C/D"/>
</dbReference>
<dbReference type="InterPro" id="IPR012675">
    <property type="entry name" value="Beta-grasp_dom_sf"/>
</dbReference>
<name>A0A0K6I2K1_9HYPH</name>
<feature type="transmembrane region" description="Helical" evidence="4">
    <location>
        <begin position="93"/>
        <end position="114"/>
    </location>
</feature>
<dbReference type="SUPFAM" id="SSF55073">
    <property type="entry name" value="Nucleotide cyclase"/>
    <property type="match status" value="1"/>
</dbReference>
<comment type="subcellular location">
    <subcellularLocation>
        <location evidence="1">Cell membrane</location>
        <topology evidence="1">Multi-pass membrane protein</topology>
    </subcellularLocation>
</comment>
<gene>
    <name evidence="7" type="ORF">Ga0061067_10793</name>
</gene>
<dbReference type="Pfam" id="PF00111">
    <property type="entry name" value="Fer2"/>
    <property type="match status" value="1"/>
</dbReference>
<dbReference type="InterPro" id="IPR029787">
    <property type="entry name" value="Nucleotide_cyclase"/>
</dbReference>
<dbReference type="Proteomes" id="UP000183900">
    <property type="component" value="Unassembled WGS sequence"/>
</dbReference>
<feature type="domain" description="Guanylate cyclase" evidence="5">
    <location>
        <begin position="366"/>
        <end position="502"/>
    </location>
</feature>
<dbReference type="InterPro" id="IPR001041">
    <property type="entry name" value="2Fe-2S_ferredoxin-type"/>
</dbReference>
<evidence type="ECO:0000256" key="2">
    <source>
        <dbReference type="ARBA" id="ARBA00022475"/>
    </source>
</evidence>
<keyword evidence="4" id="KW-1133">Transmembrane helix</keyword>
<keyword evidence="4" id="KW-0812">Transmembrane</keyword>
<proteinExistence type="predicted"/>
<dbReference type="InterPro" id="IPR001054">
    <property type="entry name" value="A/G_cyclase"/>
</dbReference>
<accession>A0A0K6I2K1</accession>
<dbReference type="SUPFAM" id="SSF54292">
    <property type="entry name" value="2Fe-2S ferredoxin-like"/>
    <property type="match status" value="1"/>
</dbReference>
<dbReference type="GO" id="GO:0035556">
    <property type="term" value="P:intracellular signal transduction"/>
    <property type="evidence" value="ECO:0007669"/>
    <property type="project" value="InterPro"/>
</dbReference>
<evidence type="ECO:0000256" key="3">
    <source>
        <dbReference type="ARBA" id="ARBA00023136"/>
    </source>
</evidence>
<dbReference type="GO" id="GO:0005886">
    <property type="term" value="C:plasma membrane"/>
    <property type="evidence" value="ECO:0007669"/>
    <property type="project" value="UniProtKB-SubCell"/>
</dbReference>
<dbReference type="AlphaFoldDB" id="A0A0K6I2K1"/>
<dbReference type="GO" id="GO:0004016">
    <property type="term" value="F:adenylate cyclase activity"/>
    <property type="evidence" value="ECO:0007669"/>
    <property type="project" value="UniProtKB-ARBA"/>
</dbReference>
<dbReference type="InterPro" id="IPR050697">
    <property type="entry name" value="Adenylyl/Guanylyl_Cyclase_3/4"/>
</dbReference>
<evidence type="ECO:0000313" key="7">
    <source>
        <dbReference type="EMBL" id="CUA97311.1"/>
    </source>
</evidence>
<feature type="transmembrane region" description="Helical" evidence="4">
    <location>
        <begin position="21"/>
        <end position="40"/>
    </location>
</feature>
<dbReference type="PANTHER" id="PTHR43081">
    <property type="entry name" value="ADENYLATE CYCLASE, TERMINAL-DIFFERENTIATION SPECIFIC-RELATED"/>
    <property type="match status" value="1"/>
</dbReference>
<feature type="domain" description="2Fe-2S ferredoxin-type" evidence="6">
    <location>
        <begin position="251"/>
        <end position="344"/>
    </location>
</feature>
<feature type="transmembrane region" description="Helical" evidence="4">
    <location>
        <begin position="175"/>
        <end position="192"/>
    </location>
</feature>
<evidence type="ECO:0000259" key="6">
    <source>
        <dbReference type="PROSITE" id="PS51085"/>
    </source>
</evidence>
<dbReference type="SMART" id="SM00044">
    <property type="entry name" value="CYCc"/>
    <property type="match status" value="1"/>
</dbReference>
<dbReference type="GO" id="GO:0051536">
    <property type="term" value="F:iron-sulfur cluster binding"/>
    <property type="evidence" value="ECO:0007669"/>
    <property type="project" value="InterPro"/>
</dbReference>
<reference evidence="8" key="1">
    <citation type="submission" date="2015-08" db="EMBL/GenBank/DDBJ databases">
        <authorList>
            <person name="Varghese N."/>
        </authorList>
    </citation>
    <scope>NUCLEOTIDE SEQUENCE [LARGE SCALE GENOMIC DNA]</scope>
    <source>
        <strain evidence="8">DSM 23407</strain>
    </source>
</reference>
<organism evidence="7 8">
    <name type="scientific">Pannonibacter indicus</name>
    <dbReference type="NCBI Taxonomy" id="466044"/>
    <lineage>
        <taxon>Bacteria</taxon>
        <taxon>Pseudomonadati</taxon>
        <taxon>Pseudomonadota</taxon>
        <taxon>Alphaproteobacteria</taxon>
        <taxon>Hyphomicrobiales</taxon>
        <taxon>Stappiaceae</taxon>
        <taxon>Pannonibacter</taxon>
    </lineage>
</organism>
<dbReference type="RefSeq" id="WP_208975690.1">
    <property type="nucleotide sequence ID" value="NZ_CYHE01000007.1"/>
</dbReference>
<evidence type="ECO:0000313" key="8">
    <source>
        <dbReference type="Proteomes" id="UP000183900"/>
    </source>
</evidence>
<dbReference type="CDD" id="cd00207">
    <property type="entry name" value="fer2"/>
    <property type="match status" value="1"/>
</dbReference>
<dbReference type="PANTHER" id="PTHR43081:SF17">
    <property type="entry name" value="BLL5647 PROTEIN"/>
    <property type="match status" value="1"/>
</dbReference>
<dbReference type="Gene3D" id="3.10.20.30">
    <property type="match status" value="1"/>
</dbReference>